<dbReference type="RefSeq" id="WP_066676737.1">
    <property type="nucleotide sequence ID" value="NZ_CABMIZ010000018.1"/>
</dbReference>
<proteinExistence type="predicted"/>
<sequence length="99" mass="11789">MILAVQIFQIIFYSVAILFMIALTIISIWGFIIFNKMHKNQRIQNFLLDKIYQSINHLTYSKYKNSNNDNSKDSFDIDEIINEEELFKDDDNKDNIISF</sequence>
<gene>
    <name evidence="2" type="ORF">CP523_09730</name>
    <name evidence="3" type="ORF">NH397_02070</name>
</gene>
<dbReference type="GeneID" id="303560957"/>
<keyword evidence="1" id="KW-1133">Transmembrane helix</keyword>
<dbReference type="KEGG" id="csep:CP523_09730"/>
<dbReference type="Proteomes" id="UP001055437">
    <property type="component" value="Chromosome"/>
</dbReference>
<accession>A0A9N7PM59</accession>
<evidence type="ECO:0000256" key="1">
    <source>
        <dbReference type="SAM" id="Phobius"/>
    </source>
</evidence>
<reference evidence="3" key="2">
    <citation type="submission" date="2022-06" db="EMBL/GenBank/DDBJ databases">
        <authorList>
            <person name="Holder M.E."/>
            <person name="Ajami N.J."/>
            <person name="Petrosino J.F."/>
        </authorList>
    </citation>
    <scope>NUCLEOTIDE SEQUENCE</scope>
    <source>
        <strain evidence="3">RMA 8861</strain>
    </source>
</reference>
<name>A0A9N7PM59_CLOSE</name>
<dbReference type="OrthoDB" id="1935227at2"/>
<feature type="transmembrane region" description="Helical" evidence="1">
    <location>
        <begin position="6"/>
        <end position="34"/>
    </location>
</feature>
<evidence type="ECO:0000313" key="5">
    <source>
        <dbReference type="Proteomes" id="UP001055437"/>
    </source>
</evidence>
<keyword evidence="5" id="KW-1185">Reference proteome</keyword>
<organism evidence="2 4">
    <name type="scientific">Clostridium septicum</name>
    <dbReference type="NCBI Taxonomy" id="1504"/>
    <lineage>
        <taxon>Bacteria</taxon>
        <taxon>Bacillati</taxon>
        <taxon>Bacillota</taxon>
        <taxon>Clostridia</taxon>
        <taxon>Eubacteriales</taxon>
        <taxon>Clostridiaceae</taxon>
        <taxon>Clostridium</taxon>
    </lineage>
</organism>
<dbReference type="EMBL" id="CP099799">
    <property type="protein sequence ID" value="USS01275.1"/>
    <property type="molecule type" value="Genomic_DNA"/>
</dbReference>
<dbReference type="AlphaFoldDB" id="A0A9N7PM59"/>
<protein>
    <submittedName>
        <fullName evidence="2">Uncharacterized protein</fullName>
    </submittedName>
</protein>
<evidence type="ECO:0000313" key="4">
    <source>
        <dbReference type="Proteomes" id="UP000280586"/>
    </source>
</evidence>
<reference evidence="2 4" key="1">
    <citation type="submission" date="2017-09" db="EMBL/GenBank/DDBJ databases">
        <authorList>
            <person name="Thomas P."/>
            <person name="Seyboldt C."/>
        </authorList>
    </citation>
    <scope>NUCLEOTIDE SEQUENCE [LARGE SCALE GENOMIC DNA]</scope>
    <source>
        <strain evidence="2 4">DSM 7534</strain>
    </source>
</reference>
<dbReference type="Proteomes" id="UP000280586">
    <property type="component" value="Chromosome"/>
</dbReference>
<evidence type="ECO:0000313" key="2">
    <source>
        <dbReference type="EMBL" id="AYE34682.1"/>
    </source>
</evidence>
<evidence type="ECO:0000313" key="3">
    <source>
        <dbReference type="EMBL" id="USS01275.1"/>
    </source>
</evidence>
<keyword evidence="1" id="KW-0812">Transmembrane</keyword>
<dbReference type="EMBL" id="CP023671">
    <property type="protein sequence ID" value="AYE34682.1"/>
    <property type="molecule type" value="Genomic_DNA"/>
</dbReference>
<keyword evidence="1" id="KW-0472">Membrane</keyword>